<evidence type="ECO:0000313" key="2">
    <source>
        <dbReference type="EMBL" id="RNA40922.1"/>
    </source>
</evidence>
<dbReference type="AlphaFoldDB" id="A0A3M7SYV7"/>
<accession>A0A3M7SYV7</accession>
<sequence length="78" mass="8907">MGKFQTSKDYSLLILKKVEGLQEEMDSITVLHRFIHIPLDSNKTSQMAIFCVFTGSKLFFISILISSKPSHSYTRSVH</sequence>
<dbReference type="EMBL" id="REGN01000569">
    <property type="protein sequence ID" value="RNA40922.1"/>
    <property type="molecule type" value="Genomic_DNA"/>
</dbReference>
<name>A0A3M7SYV7_BRAPC</name>
<gene>
    <name evidence="2" type="ORF">BpHYR1_045809</name>
</gene>
<comment type="caution">
    <text evidence="2">The sequence shown here is derived from an EMBL/GenBank/DDBJ whole genome shotgun (WGS) entry which is preliminary data.</text>
</comment>
<proteinExistence type="predicted"/>
<protein>
    <submittedName>
        <fullName evidence="2">Uncharacterized protein</fullName>
    </submittedName>
</protein>
<keyword evidence="3" id="KW-1185">Reference proteome</keyword>
<dbReference type="Proteomes" id="UP000276133">
    <property type="component" value="Unassembled WGS sequence"/>
</dbReference>
<keyword evidence="1" id="KW-0472">Membrane</keyword>
<organism evidence="2 3">
    <name type="scientific">Brachionus plicatilis</name>
    <name type="common">Marine rotifer</name>
    <name type="synonym">Brachionus muelleri</name>
    <dbReference type="NCBI Taxonomy" id="10195"/>
    <lineage>
        <taxon>Eukaryota</taxon>
        <taxon>Metazoa</taxon>
        <taxon>Spiralia</taxon>
        <taxon>Gnathifera</taxon>
        <taxon>Rotifera</taxon>
        <taxon>Eurotatoria</taxon>
        <taxon>Monogononta</taxon>
        <taxon>Pseudotrocha</taxon>
        <taxon>Ploima</taxon>
        <taxon>Brachionidae</taxon>
        <taxon>Brachionus</taxon>
    </lineage>
</organism>
<reference evidence="2 3" key="1">
    <citation type="journal article" date="2018" name="Sci. Rep.">
        <title>Genomic signatures of local adaptation to the degree of environmental predictability in rotifers.</title>
        <authorList>
            <person name="Franch-Gras L."/>
            <person name="Hahn C."/>
            <person name="Garcia-Roger E.M."/>
            <person name="Carmona M.J."/>
            <person name="Serra M."/>
            <person name="Gomez A."/>
        </authorList>
    </citation>
    <scope>NUCLEOTIDE SEQUENCE [LARGE SCALE GENOMIC DNA]</scope>
    <source>
        <strain evidence="2">HYR1</strain>
    </source>
</reference>
<evidence type="ECO:0000313" key="3">
    <source>
        <dbReference type="Proteomes" id="UP000276133"/>
    </source>
</evidence>
<evidence type="ECO:0000256" key="1">
    <source>
        <dbReference type="SAM" id="Phobius"/>
    </source>
</evidence>
<keyword evidence="1" id="KW-0812">Transmembrane</keyword>
<keyword evidence="1" id="KW-1133">Transmembrane helix</keyword>
<feature type="transmembrane region" description="Helical" evidence="1">
    <location>
        <begin position="47"/>
        <end position="65"/>
    </location>
</feature>